<feature type="compositionally biased region" description="Low complexity" evidence="1">
    <location>
        <begin position="204"/>
        <end position="230"/>
    </location>
</feature>
<feature type="compositionally biased region" description="Pro residues" evidence="1">
    <location>
        <begin position="370"/>
        <end position="391"/>
    </location>
</feature>
<dbReference type="Proteomes" id="UP001201980">
    <property type="component" value="Unassembled WGS sequence"/>
</dbReference>
<feature type="compositionally biased region" description="Polar residues" evidence="1">
    <location>
        <begin position="64"/>
        <end position="87"/>
    </location>
</feature>
<dbReference type="AlphaFoldDB" id="A0AAD5RM76"/>
<feature type="compositionally biased region" description="Low complexity" evidence="1">
    <location>
        <begin position="272"/>
        <end position="301"/>
    </location>
</feature>
<gene>
    <name evidence="2" type="ORF">MKZ38_003941</name>
</gene>
<proteinExistence type="predicted"/>
<sequence length="1135" mass="120583">MHPDERQPHRPGTAPPGAQQPGYGYSSSSPVPLAPDMSGPGQYDSQSPAGGRYPAQYNPAVPFTPQQSYGPPPEWSSTRGSLKPKSSSAFKLLDQTLHTVNKVGGYAVPSLSNALNDLRGRLSQPQTPGQAPPSQYGAPQTPGSGYAPGPYHPQDYTPVPYGQHPPALPPRPASQTGYGPNQPPSLPPRMSSQGPWPPGYQGNPPQAQGVMGPPQGMQYPQPQQAQPTGPHYGPPQLQQPQHSGGSYTPPRPQQSQPTGGSYGLPQPQYVDTPAPGTPAATQPQMHHPQPHHPQQPQHQQQSPPPTSQHGPPQPQYATGQPTGPPGGPTPPPTQQPPVTTTGYGPPHPQYVASPPPQSVSPAVSQQSPQPQQPQPTGWVPPQPTPWPPPQPQYAHVPAPYSGAPSPGFGSPAPTFTGPNQFGAFPPQQPQYTNIVSPVTATPMQNALWSPATSNHQSPPPPPYSPFMAPQQSTVQELPSQPISEKPKQDTQPLTPNAAPGVFVAELDSTAPAKPPSPPSFIQELPGESAVPKPKEKPVPAGPQPGPPPGFPRNLPSLRLEGPGNSILAVCRQGRVDNFSTWYLANSAPGFTVCSRCYTDHIARSRHTGMFDSFTGSASPDGSFVPGHLCNFSSHTVQAHIWPKVLEFHSTAPLASYTVRRGGVRNCKDKLDRRSSGWFAPIASAQKPDFVVCEGCFLDNLSAGPFASQFTAIDESAPVPEHEQCIFRSSAYVARTVAAHEKEENWPLLLESVKKRLALPTCLGQPVPGDKWYTTKSPIPGFTMCEACYYDNIAASKFEDSIVPLPAESPGTPRVCNMLSTNGVPVILAMDAAREFSNFDIFFDVASKCIKTPPCGHPQSIYLTLANSSSAGQPFTVCALHAQAYLSPFNVTPHLLPFQPPAPAQGQAPRNCCALSRTSQHTMTYLSASQTSSDLGLLLPLHTAIAKLSLLPPCPKNVPIANALWYGWPDSPICPSCYEAVCVGTALAGIGHLPTPHASTISQPTPCVLYSARMRALFAHMSKKGDVEGFREQVQKRQRAWMELEAVRGQRGATASQGAGSAGGAMAGSAGPMEQMMKGLNLSLGGMGQKASSVRSLPSQTTGAKSLRGPGPAMKSQSPVDDGELAELEKMWAEFE</sequence>
<dbReference type="EMBL" id="JAKWBI020000231">
    <property type="protein sequence ID" value="KAJ2898434.1"/>
    <property type="molecule type" value="Genomic_DNA"/>
</dbReference>
<comment type="caution">
    <text evidence="2">The sequence shown here is derived from an EMBL/GenBank/DDBJ whole genome shotgun (WGS) entry which is preliminary data.</text>
</comment>
<evidence type="ECO:0000313" key="2">
    <source>
        <dbReference type="EMBL" id="KAJ2898434.1"/>
    </source>
</evidence>
<feature type="compositionally biased region" description="Polar residues" evidence="1">
    <location>
        <begin position="236"/>
        <end position="246"/>
    </location>
</feature>
<feature type="compositionally biased region" description="Pro residues" evidence="1">
    <location>
        <begin position="345"/>
        <end position="358"/>
    </location>
</feature>
<feature type="compositionally biased region" description="Pro residues" evidence="1">
    <location>
        <begin position="322"/>
        <end position="335"/>
    </location>
</feature>
<accession>A0AAD5RM76</accession>
<organism evidence="2 3">
    <name type="scientific">Zalerion maritima</name>
    <dbReference type="NCBI Taxonomy" id="339359"/>
    <lineage>
        <taxon>Eukaryota</taxon>
        <taxon>Fungi</taxon>
        <taxon>Dikarya</taxon>
        <taxon>Ascomycota</taxon>
        <taxon>Pezizomycotina</taxon>
        <taxon>Sordariomycetes</taxon>
        <taxon>Lulworthiomycetidae</taxon>
        <taxon>Lulworthiales</taxon>
        <taxon>Lulworthiaceae</taxon>
        <taxon>Zalerion</taxon>
    </lineage>
</organism>
<feature type="compositionally biased region" description="Polar residues" evidence="1">
    <location>
        <begin position="1089"/>
        <end position="1103"/>
    </location>
</feature>
<feature type="compositionally biased region" description="Low complexity" evidence="1">
    <location>
        <begin position="359"/>
        <end position="369"/>
    </location>
</feature>
<feature type="compositionally biased region" description="Pro residues" evidence="1">
    <location>
        <begin position="302"/>
        <end position="314"/>
    </location>
</feature>
<feature type="region of interest" description="Disordered" evidence="1">
    <location>
        <begin position="1"/>
        <end position="87"/>
    </location>
</feature>
<name>A0AAD5RM76_9PEZI</name>
<feature type="compositionally biased region" description="Polar residues" evidence="1">
    <location>
        <begin position="429"/>
        <end position="456"/>
    </location>
</feature>
<feature type="compositionally biased region" description="Polar residues" evidence="1">
    <location>
        <begin position="123"/>
        <end position="143"/>
    </location>
</feature>
<feature type="compositionally biased region" description="Low complexity" evidence="1">
    <location>
        <begin position="11"/>
        <end position="30"/>
    </location>
</feature>
<feature type="compositionally biased region" description="Low complexity" evidence="1">
    <location>
        <begin position="392"/>
        <end position="413"/>
    </location>
</feature>
<keyword evidence="3" id="KW-1185">Reference proteome</keyword>
<evidence type="ECO:0000256" key="1">
    <source>
        <dbReference type="SAM" id="MobiDB-lite"/>
    </source>
</evidence>
<reference evidence="2" key="1">
    <citation type="submission" date="2022-07" db="EMBL/GenBank/DDBJ databases">
        <title>Draft genome sequence of Zalerion maritima ATCC 34329, a (micro)plastics degrading marine fungus.</title>
        <authorList>
            <person name="Paco A."/>
            <person name="Goncalves M.F.M."/>
            <person name="Rocha-Santos T.A.P."/>
            <person name="Alves A."/>
        </authorList>
    </citation>
    <scope>NUCLEOTIDE SEQUENCE</scope>
    <source>
        <strain evidence="2">ATCC 34329</strain>
    </source>
</reference>
<feature type="region of interest" description="Disordered" evidence="1">
    <location>
        <begin position="117"/>
        <end position="558"/>
    </location>
</feature>
<feature type="compositionally biased region" description="Pro residues" evidence="1">
    <location>
        <begin position="539"/>
        <end position="550"/>
    </location>
</feature>
<evidence type="ECO:0000313" key="3">
    <source>
        <dbReference type="Proteomes" id="UP001201980"/>
    </source>
</evidence>
<feature type="compositionally biased region" description="Polar residues" evidence="1">
    <location>
        <begin position="469"/>
        <end position="482"/>
    </location>
</feature>
<protein>
    <submittedName>
        <fullName evidence="2">Uncharacterized protein</fullName>
    </submittedName>
</protein>
<feature type="region of interest" description="Disordered" evidence="1">
    <location>
        <begin position="1086"/>
        <end position="1122"/>
    </location>
</feature>